<dbReference type="InterPro" id="IPR043502">
    <property type="entry name" value="DNA/RNA_pol_sf"/>
</dbReference>
<evidence type="ECO:0000256" key="6">
    <source>
        <dbReference type="ARBA" id="ARBA00022946"/>
    </source>
</evidence>
<feature type="region of interest" description="Disordered" evidence="11">
    <location>
        <begin position="1007"/>
        <end position="1053"/>
    </location>
</feature>
<dbReference type="Pfam" id="PF00940">
    <property type="entry name" value="RNA_pol"/>
    <property type="match status" value="1"/>
</dbReference>
<name>A0A165EF73_9BASI</name>
<dbReference type="GO" id="GO:0034245">
    <property type="term" value="C:mitochondrial DNA-directed RNA polymerase complex"/>
    <property type="evidence" value="ECO:0007669"/>
    <property type="project" value="TreeGrafter"/>
</dbReference>
<comment type="subcellular location">
    <subcellularLocation>
        <location evidence="1">Mitochondrion</location>
    </subcellularLocation>
</comment>
<dbReference type="FunCoup" id="A0A165EF73">
    <property type="interactions" value="135"/>
</dbReference>
<keyword evidence="3 10" id="KW-0240">DNA-directed RNA polymerase</keyword>
<dbReference type="SMART" id="SM01311">
    <property type="entry name" value="RPOL_N"/>
    <property type="match status" value="1"/>
</dbReference>
<dbReference type="Gene3D" id="1.10.287.260">
    <property type="match status" value="1"/>
</dbReference>
<dbReference type="EMBL" id="KV424008">
    <property type="protein sequence ID" value="KZT54741.1"/>
    <property type="molecule type" value="Genomic_DNA"/>
</dbReference>
<dbReference type="InterPro" id="IPR029262">
    <property type="entry name" value="RPOL_N"/>
</dbReference>
<dbReference type="Proteomes" id="UP000076842">
    <property type="component" value="Unassembled WGS sequence"/>
</dbReference>
<dbReference type="EC" id="2.7.7.6" evidence="10"/>
<dbReference type="PANTHER" id="PTHR10102">
    <property type="entry name" value="DNA-DIRECTED RNA POLYMERASE, MITOCHONDRIAL"/>
    <property type="match status" value="1"/>
</dbReference>
<dbReference type="PANTHER" id="PTHR10102:SF0">
    <property type="entry name" value="DNA-DIRECTED RNA POLYMERASE, MITOCHONDRIAL"/>
    <property type="match status" value="1"/>
</dbReference>
<dbReference type="InterPro" id="IPR024075">
    <property type="entry name" value="DNA-dir_RNA_pol_helix_hairp_sf"/>
</dbReference>
<gene>
    <name evidence="14" type="ORF">CALCODRAFT_524745</name>
</gene>
<evidence type="ECO:0000256" key="3">
    <source>
        <dbReference type="ARBA" id="ARBA00022478"/>
    </source>
</evidence>
<dbReference type="Pfam" id="PF14700">
    <property type="entry name" value="RPOL_N"/>
    <property type="match status" value="1"/>
</dbReference>
<accession>A0A165EF73</accession>
<keyword evidence="12" id="KW-0732">Signal</keyword>
<comment type="function">
    <text evidence="10">DNA-dependent RNA polymerase catalyzes the transcription of DNA into RNA using the four ribonucleoside triphosphates as substrates.</text>
</comment>
<dbReference type="GO" id="GO:0003899">
    <property type="term" value="F:DNA-directed RNA polymerase activity"/>
    <property type="evidence" value="ECO:0007669"/>
    <property type="project" value="UniProtKB-EC"/>
</dbReference>
<dbReference type="Gene3D" id="1.10.287.280">
    <property type="match status" value="1"/>
</dbReference>
<evidence type="ECO:0000256" key="2">
    <source>
        <dbReference type="ARBA" id="ARBA00009493"/>
    </source>
</evidence>
<keyword evidence="6" id="KW-0809">Transit peptide</keyword>
<proteinExistence type="inferred from homology"/>
<evidence type="ECO:0000256" key="1">
    <source>
        <dbReference type="ARBA" id="ARBA00004173"/>
    </source>
</evidence>
<protein>
    <recommendedName>
        <fullName evidence="10">DNA-directed RNA polymerase</fullName>
        <ecNumber evidence="10">2.7.7.6</ecNumber>
    </recommendedName>
</protein>
<evidence type="ECO:0000313" key="14">
    <source>
        <dbReference type="EMBL" id="KZT54741.1"/>
    </source>
</evidence>
<comment type="catalytic activity">
    <reaction evidence="9 10">
        <text>RNA(n) + a ribonucleoside 5'-triphosphate = RNA(n+1) + diphosphate</text>
        <dbReference type="Rhea" id="RHEA:21248"/>
        <dbReference type="Rhea" id="RHEA-COMP:14527"/>
        <dbReference type="Rhea" id="RHEA-COMP:17342"/>
        <dbReference type="ChEBI" id="CHEBI:33019"/>
        <dbReference type="ChEBI" id="CHEBI:61557"/>
        <dbReference type="ChEBI" id="CHEBI:140395"/>
        <dbReference type="EC" id="2.7.7.6"/>
    </reaction>
</comment>
<dbReference type="InParanoid" id="A0A165EF73"/>
<dbReference type="GO" id="GO:0006390">
    <property type="term" value="P:mitochondrial transcription"/>
    <property type="evidence" value="ECO:0007669"/>
    <property type="project" value="TreeGrafter"/>
</dbReference>
<feature type="region of interest" description="Disordered" evidence="11">
    <location>
        <begin position="942"/>
        <end position="962"/>
    </location>
</feature>
<evidence type="ECO:0000256" key="7">
    <source>
        <dbReference type="ARBA" id="ARBA00023128"/>
    </source>
</evidence>
<reference evidence="14 15" key="1">
    <citation type="journal article" date="2016" name="Mol. Biol. Evol.">
        <title>Comparative Genomics of Early-Diverging Mushroom-Forming Fungi Provides Insights into the Origins of Lignocellulose Decay Capabilities.</title>
        <authorList>
            <person name="Nagy L.G."/>
            <person name="Riley R."/>
            <person name="Tritt A."/>
            <person name="Adam C."/>
            <person name="Daum C."/>
            <person name="Floudas D."/>
            <person name="Sun H."/>
            <person name="Yadav J.S."/>
            <person name="Pangilinan J."/>
            <person name="Larsson K.H."/>
            <person name="Matsuura K."/>
            <person name="Barry K."/>
            <person name="Labutti K."/>
            <person name="Kuo R."/>
            <person name="Ohm R.A."/>
            <person name="Bhattacharya S.S."/>
            <person name="Shirouzu T."/>
            <person name="Yoshinaga Y."/>
            <person name="Martin F.M."/>
            <person name="Grigoriev I.V."/>
            <person name="Hibbett D.S."/>
        </authorList>
    </citation>
    <scope>NUCLEOTIDE SEQUENCE [LARGE SCALE GENOMIC DNA]</scope>
    <source>
        <strain evidence="14 15">HHB12733</strain>
    </source>
</reference>
<dbReference type="FunFam" id="1.10.150.20:FF:000041">
    <property type="entry name" value="DNA-directed RNA polymerase"/>
    <property type="match status" value="1"/>
</dbReference>
<evidence type="ECO:0000256" key="9">
    <source>
        <dbReference type="ARBA" id="ARBA00048552"/>
    </source>
</evidence>
<evidence type="ECO:0000259" key="13">
    <source>
        <dbReference type="SMART" id="SM01311"/>
    </source>
</evidence>
<feature type="chain" id="PRO_5013085343" description="DNA-directed RNA polymerase" evidence="12">
    <location>
        <begin position="16"/>
        <end position="1088"/>
    </location>
</feature>
<dbReference type="InterPro" id="IPR002092">
    <property type="entry name" value="DNA-dir_Rpol_phage-type"/>
</dbReference>
<dbReference type="Gene3D" id="1.10.150.20">
    <property type="entry name" value="5' to 3' exonuclease, C-terminal subdomain"/>
    <property type="match status" value="1"/>
</dbReference>
<evidence type="ECO:0000256" key="11">
    <source>
        <dbReference type="SAM" id="MobiDB-lite"/>
    </source>
</evidence>
<dbReference type="FunFam" id="1.10.287.280:FF:000001">
    <property type="entry name" value="DNA-directed RNA polymerase"/>
    <property type="match status" value="1"/>
</dbReference>
<sequence length="1088" mass="122375">MEAFLKLLLSQHVMLIDLLKAPILQYDVEDGSRLLRVAALDAGRPDIAMELGKAVADTGPDHLEGIPEVRPVVTSLRRYLQQVSLGRTSLHDDPTARQRLMEESAYLVAAQRWRHEAEELSARSVPGWNLQKMKLKKWMWEWYQAMSERVENEIPTLEEQERNKTSRRTGADFYVPDGIAPFLRLLSVEKIVTMTITELLRYSSGAEGGVRTTRAAITLGRAIELEHDAERNMLARFGQPAPVVTTSEGGLQELAALRQAARDETEKENGDHPPKWTQAVRARVGSFLLDALMDVAKITRVGIRPSNGEQVSEVQPAFAHTYEFMHGRKIGMIKFNQELVEQLSSEPIRDALHPRQLPMLIPPRPWIDVEKGAYMYSRTPVMRFKDSLEQSAFLRSASIAGHLESMYAALDVLGSTPWTINKPIFDVVLTVWNTGEAFAKIPPIGLNIQDPPKPADYDVNPGARRDYRNENHSIRCDVNYKMEIARAFLGERFYFPHNVDFRGRAYPVPPNLNHMGDDLCRGLLTFADKKALGERGFRWLKIHVANKFGYDKASFEERVNWTMEHLDDIYDSATKPLEGKKWWLRADDPWQCLAACLELYNALESPNPLEFESSLPVHQDGTCNGLQHYAALGGDGQGARQVNLDVGDRPADVYTFVADMVERRLDEAVAEGNEQAKVLQGKIARKVVKQTVMTTVYGVTFIGARDQIRKQLQAIPGLCHNEADAYNLAVYVARITLDCIGDLFSGARSIQIWLNQIALLISRSIPPERIERLMDNDKRVPRDTEDPEQHNKRTLAAIVREQMTSMIWTTPLGMPVVQPYRKQVKRQIFTALQTLFIADPNLPSEVSPRKQASAFPPNFIHSLDATHMMLTALGCRDKQLTFASVHDSYWTHAASIDDMSATIRETFVKLHGADILGNLLLEIEQRYHGYKIPVSVLKAQMNKKPKAGGPPSADGTAQAATEDKWAGSGNVLRISAKEFEKLSFSPGINLDFDAEFDAELEDVANEDTDLDAEALEEEEKPRRRKKSKEELAAPAAAEMAEEEGGTSKPTDDKVVPTRFVNLIDILPPLPPKGKFDIQKIKDSLYFFS</sequence>
<comment type="similarity">
    <text evidence="2 10">Belongs to the phage and mitochondrial RNA polymerase family.</text>
</comment>
<keyword evidence="5 10" id="KW-0548">Nucleotidyltransferase</keyword>
<dbReference type="STRING" id="1353952.A0A165EF73"/>
<dbReference type="OrthoDB" id="276422at2759"/>
<evidence type="ECO:0000256" key="4">
    <source>
        <dbReference type="ARBA" id="ARBA00022679"/>
    </source>
</evidence>
<dbReference type="PROSITE" id="PS00900">
    <property type="entry name" value="RNA_POL_PHAGE_1"/>
    <property type="match status" value="1"/>
</dbReference>
<keyword evidence="4 10" id="KW-0808">Transferase</keyword>
<dbReference type="GO" id="GO:0001018">
    <property type="term" value="F:mitochondrial promoter sequence-specific DNA binding"/>
    <property type="evidence" value="ECO:0007669"/>
    <property type="project" value="TreeGrafter"/>
</dbReference>
<dbReference type="InterPro" id="IPR046950">
    <property type="entry name" value="DNA-dir_Rpol_C_phage-type"/>
</dbReference>
<organism evidence="14 15">
    <name type="scientific">Calocera cornea HHB12733</name>
    <dbReference type="NCBI Taxonomy" id="1353952"/>
    <lineage>
        <taxon>Eukaryota</taxon>
        <taxon>Fungi</taxon>
        <taxon>Dikarya</taxon>
        <taxon>Basidiomycota</taxon>
        <taxon>Agaricomycotina</taxon>
        <taxon>Dacrymycetes</taxon>
        <taxon>Dacrymycetales</taxon>
        <taxon>Dacrymycetaceae</taxon>
        <taxon>Calocera</taxon>
    </lineage>
</organism>
<dbReference type="InterPro" id="IPR037159">
    <property type="entry name" value="RNA_POL_N_sf"/>
</dbReference>
<evidence type="ECO:0000256" key="12">
    <source>
        <dbReference type="SAM" id="SignalP"/>
    </source>
</evidence>
<keyword evidence="7" id="KW-0496">Mitochondrion</keyword>
<dbReference type="SUPFAM" id="SSF56672">
    <property type="entry name" value="DNA/RNA polymerases"/>
    <property type="match status" value="1"/>
</dbReference>
<evidence type="ECO:0000313" key="15">
    <source>
        <dbReference type="Proteomes" id="UP000076842"/>
    </source>
</evidence>
<feature type="signal peptide" evidence="12">
    <location>
        <begin position="1"/>
        <end position="15"/>
    </location>
</feature>
<evidence type="ECO:0000256" key="8">
    <source>
        <dbReference type="ARBA" id="ARBA00023163"/>
    </source>
</evidence>
<evidence type="ECO:0000256" key="5">
    <source>
        <dbReference type="ARBA" id="ARBA00022695"/>
    </source>
</evidence>
<evidence type="ECO:0000256" key="10">
    <source>
        <dbReference type="RuleBase" id="RU003805"/>
    </source>
</evidence>
<dbReference type="Gene3D" id="1.10.1320.10">
    <property type="entry name" value="DNA-directed RNA polymerase, N-terminal domain"/>
    <property type="match status" value="1"/>
</dbReference>
<keyword evidence="15" id="KW-1185">Reference proteome</keyword>
<feature type="compositionally biased region" description="Acidic residues" evidence="11">
    <location>
        <begin position="1007"/>
        <end position="1018"/>
    </location>
</feature>
<keyword evidence="8 10" id="KW-0804">Transcription</keyword>
<dbReference type="PROSITE" id="PS00489">
    <property type="entry name" value="RNA_POL_PHAGE_2"/>
    <property type="match status" value="1"/>
</dbReference>
<dbReference type="AlphaFoldDB" id="A0A165EF73"/>
<feature type="domain" description="DNA-directed RNA polymerase N-terminal" evidence="13">
    <location>
        <begin position="96"/>
        <end position="415"/>
    </location>
</feature>